<dbReference type="AlphaFoldDB" id="A0A7Z0TT39"/>
<comment type="caution">
    <text evidence="1">The sequence shown here is derived from an EMBL/GenBank/DDBJ whole genome shotgun (WGS) entry which is preliminary data.</text>
</comment>
<sequence>MSLSPLSGNGNSIESYRDFALDPAQYVGPATPASLPVRVDTSAGYPRGDGSFADAVRGLDPQPERDLHFALMANDSYMLTGPDGATGTAAEADLQAAGWNRLTPSEDGSHLVDAQGNQIPIAPGALRDPQTGFDAAIYQNAEGQYVVAYRGTDNWGLGAGGDSRANGGQGLGMETAQYSQAMELANLAVDTFGAGNVAITGHSLGGGLASASMLAADVPGVTFNSSGLSNNTLASLGFNPNAARGELADSGQIRRYVVDGDPLTLAQQDVPLPLSPPNAVGHELRIDPPAGMGRFDMLGLHGGGGDDTSYVQALRENTARSPADRGGTDLGLVLGTLENIGEHNLNQLGSLANGIGGLYSDGRATLGDAYSGIRDVVQGDFANGRYVDGSFGIAGDVVDGVTGLAGDVVANTLDTAGDVVENVANLGGSVLRDLGDRTGLDAPFDAVASGVEWTGRAVDNVADAVGGGTQWGLDTLGDGAEWVLDRAGDGAQWAGDRLVEGAAWTGERLIEGANWTGERIVEGATWTGERIADGARAVGEAASWTGDRIADGARWAGENLNPVNWFR</sequence>
<evidence type="ECO:0000313" key="2">
    <source>
        <dbReference type="Proteomes" id="UP000589896"/>
    </source>
</evidence>
<dbReference type="InterPro" id="IPR029058">
    <property type="entry name" value="AB_hydrolase_fold"/>
</dbReference>
<gene>
    <name evidence="1" type="ORF">H0E82_01300</name>
</gene>
<dbReference type="SUPFAM" id="SSF53474">
    <property type="entry name" value="alpha/beta-Hydrolases"/>
    <property type="match status" value="1"/>
</dbReference>
<dbReference type="Pfam" id="PF26363">
    <property type="entry name" value="Phospholipase-like"/>
    <property type="match status" value="1"/>
</dbReference>
<dbReference type="Proteomes" id="UP000589896">
    <property type="component" value="Unassembled WGS sequence"/>
</dbReference>
<evidence type="ECO:0000313" key="1">
    <source>
        <dbReference type="EMBL" id="NYZ61401.1"/>
    </source>
</evidence>
<dbReference type="RefSeq" id="WP_180543166.1">
    <property type="nucleotide sequence ID" value="NZ_JACCJZ010000004.1"/>
</dbReference>
<proteinExistence type="predicted"/>
<dbReference type="EMBL" id="JACCJZ010000004">
    <property type="protein sequence ID" value="NYZ61401.1"/>
    <property type="molecule type" value="Genomic_DNA"/>
</dbReference>
<dbReference type="Gene3D" id="3.40.50.1820">
    <property type="entry name" value="alpha/beta hydrolase"/>
    <property type="match status" value="1"/>
</dbReference>
<name>A0A7Z0TT39_9GAMM</name>
<protein>
    <submittedName>
        <fullName evidence="1">DUF2974 domain-containing protein</fullName>
    </submittedName>
</protein>
<reference evidence="1 2" key="1">
    <citation type="submission" date="2020-07" db="EMBL/GenBank/DDBJ databases">
        <title>isolation of Luteimonas sp. SJ-16.</title>
        <authorList>
            <person name="Huang X.-X."/>
            <person name="Xu L."/>
            <person name="Sun J.-Q."/>
        </authorList>
    </citation>
    <scope>NUCLEOTIDE SEQUENCE [LARGE SCALE GENOMIC DNA]</scope>
    <source>
        <strain evidence="1 2">SJ-16</strain>
    </source>
</reference>
<keyword evidence="2" id="KW-1185">Reference proteome</keyword>
<accession>A0A7Z0TT39</accession>
<organism evidence="1 2">
    <name type="scientific">Luteimonas deserti</name>
    <dbReference type="NCBI Taxonomy" id="2752306"/>
    <lineage>
        <taxon>Bacteria</taxon>
        <taxon>Pseudomonadati</taxon>
        <taxon>Pseudomonadota</taxon>
        <taxon>Gammaproteobacteria</taxon>
        <taxon>Lysobacterales</taxon>
        <taxon>Lysobacteraceae</taxon>
        <taxon>Luteimonas</taxon>
    </lineage>
</organism>